<dbReference type="GO" id="GO:0003955">
    <property type="term" value="F:NAD(P)H dehydrogenase (quinone) activity"/>
    <property type="evidence" value="ECO:0007669"/>
    <property type="project" value="TreeGrafter"/>
</dbReference>
<dbReference type="FunFam" id="3.30.390.30:FF:000001">
    <property type="entry name" value="Dihydrolipoyl dehydrogenase"/>
    <property type="match status" value="1"/>
</dbReference>
<evidence type="ECO:0000313" key="11">
    <source>
        <dbReference type="Proteomes" id="UP000248326"/>
    </source>
</evidence>
<keyword evidence="6" id="KW-0520">NAD</keyword>
<dbReference type="Gene3D" id="3.30.390.30">
    <property type="match status" value="1"/>
</dbReference>
<dbReference type="Pfam" id="PF02852">
    <property type="entry name" value="Pyr_redox_dim"/>
    <property type="match status" value="1"/>
</dbReference>
<dbReference type="EMBL" id="QJSX01000020">
    <property type="protein sequence ID" value="PYE49948.1"/>
    <property type="molecule type" value="Genomic_DNA"/>
</dbReference>
<evidence type="ECO:0000256" key="1">
    <source>
        <dbReference type="ARBA" id="ARBA00007532"/>
    </source>
</evidence>
<keyword evidence="10" id="KW-0670">Pyruvate</keyword>
<dbReference type="PANTHER" id="PTHR43014:SF2">
    <property type="entry name" value="MERCURIC REDUCTASE"/>
    <property type="match status" value="1"/>
</dbReference>
<sequence>MTRAANDGPPRLFDVVIIGAGQAGVPLAHDLASAGRRVLLVERKHLGGSCVNFGCTPTKAALASAQVAHDARHAAEFGVRVGEVHVNFADVMERARRVSRESRQGLEASFDPGGDPALLRGHARLAGRGEHGVLVHVGDEVVEAPAIVLNTGTRSLVPDVEGLRDGPFLHAGNWLELDERPEHVVMLGGGYIGVEMSQFYRRVGARVTLVDRGEHLLGREDEDVSDALRGALENEGVEFRLASHVERIAHDAGAVRVHVTSGDRRDVLDASHVFVATGRRPNTDDLGLETLGVRVNEQGVIEVDERLSTSEPGVWAAGDVRGGPMFTHTAWDDYRVLASQLTGDGSRTTRRLVPYGVFTDPQLGRVGLSEREARDAGRAVRVARYDLNRNGKANELGRPDGFIKLLVDANDDLLLGAAVLASQGAELVHVYVDLMNADAPRAVLANAVHVHPTLSEAVQSVAREFDRDPQRS</sequence>
<dbReference type="InterPro" id="IPR023753">
    <property type="entry name" value="FAD/NAD-binding_dom"/>
</dbReference>
<dbReference type="InterPro" id="IPR016156">
    <property type="entry name" value="FAD/NAD-linked_Rdtase_dimer_sf"/>
</dbReference>
<comment type="cofactor">
    <cofactor evidence="6">
        <name>FAD</name>
        <dbReference type="ChEBI" id="CHEBI:57692"/>
    </cofactor>
    <text evidence="6">Binds 1 FAD per subunit.</text>
</comment>
<evidence type="ECO:0000259" key="9">
    <source>
        <dbReference type="Pfam" id="PF07992"/>
    </source>
</evidence>
<dbReference type="InterPro" id="IPR001100">
    <property type="entry name" value="Pyr_nuc-diS_OxRdtase"/>
</dbReference>
<dbReference type="GO" id="GO:0050660">
    <property type="term" value="F:flavin adenine dinucleotide binding"/>
    <property type="evidence" value="ECO:0007669"/>
    <property type="project" value="TreeGrafter"/>
</dbReference>
<evidence type="ECO:0000259" key="8">
    <source>
        <dbReference type="Pfam" id="PF02852"/>
    </source>
</evidence>
<organism evidence="10 11">
    <name type="scientific">Deinococcus yavapaiensis KR-236</name>
    <dbReference type="NCBI Taxonomy" id="694435"/>
    <lineage>
        <taxon>Bacteria</taxon>
        <taxon>Thermotogati</taxon>
        <taxon>Deinococcota</taxon>
        <taxon>Deinococci</taxon>
        <taxon>Deinococcales</taxon>
        <taxon>Deinococcaceae</taxon>
        <taxon>Deinococcus</taxon>
    </lineage>
</organism>
<evidence type="ECO:0000313" key="10">
    <source>
        <dbReference type="EMBL" id="PYE49948.1"/>
    </source>
</evidence>
<dbReference type="Gene3D" id="3.50.50.60">
    <property type="entry name" value="FAD/NAD(P)-binding domain"/>
    <property type="match status" value="2"/>
</dbReference>
<name>A0A318S2R4_9DEIO</name>
<keyword evidence="11" id="KW-1185">Reference proteome</keyword>
<evidence type="ECO:0000256" key="2">
    <source>
        <dbReference type="ARBA" id="ARBA00022630"/>
    </source>
</evidence>
<feature type="binding site" evidence="6">
    <location>
        <begin position="325"/>
        <end position="328"/>
    </location>
    <ligand>
        <name>FAD</name>
        <dbReference type="ChEBI" id="CHEBI:57692"/>
    </ligand>
</feature>
<evidence type="ECO:0000256" key="7">
    <source>
        <dbReference type="PIRSR" id="PIRSR000350-4"/>
    </source>
</evidence>
<feature type="binding site" evidence="6">
    <location>
        <position position="278"/>
    </location>
    <ligand>
        <name>NAD(+)</name>
        <dbReference type="ChEBI" id="CHEBI:57540"/>
    </ligand>
</feature>
<dbReference type="Pfam" id="PF07992">
    <property type="entry name" value="Pyr_redox_2"/>
    <property type="match status" value="1"/>
</dbReference>
<dbReference type="PANTHER" id="PTHR43014">
    <property type="entry name" value="MERCURIC REDUCTASE"/>
    <property type="match status" value="1"/>
</dbReference>
<proteinExistence type="inferred from homology"/>
<protein>
    <submittedName>
        <fullName evidence="10">Pyruvate/2-oxoglutarate dehydrogenase complex dihydrolipoamide dehydrogenase (E3) component</fullName>
    </submittedName>
</protein>
<accession>A0A318S2R4</accession>
<dbReference type="PRINTS" id="PR00411">
    <property type="entry name" value="PNDRDTASEI"/>
</dbReference>
<feature type="disulfide bond" description="Redox-active" evidence="7">
    <location>
        <begin position="50"/>
        <end position="55"/>
    </location>
</feature>
<dbReference type="PRINTS" id="PR00368">
    <property type="entry name" value="FADPNR"/>
</dbReference>
<feature type="domain" description="Pyridine nucleotide-disulphide oxidoreductase dimerisation" evidence="8">
    <location>
        <begin position="353"/>
        <end position="460"/>
    </location>
</feature>
<comment type="caution">
    <text evidence="10">The sequence shown here is derived from an EMBL/GenBank/DDBJ whole genome shotgun (WGS) entry which is preliminary data.</text>
</comment>
<dbReference type="Proteomes" id="UP000248326">
    <property type="component" value="Unassembled WGS sequence"/>
</dbReference>
<dbReference type="OrthoDB" id="9800167at2"/>
<gene>
    <name evidence="10" type="ORF">DES52_12033</name>
</gene>
<dbReference type="InterPro" id="IPR004099">
    <property type="entry name" value="Pyr_nucl-diS_OxRdtase_dimer"/>
</dbReference>
<dbReference type="RefSeq" id="WP_110888521.1">
    <property type="nucleotide sequence ID" value="NZ_QJSX01000020.1"/>
</dbReference>
<keyword evidence="3 6" id="KW-0274">FAD</keyword>
<dbReference type="InterPro" id="IPR036188">
    <property type="entry name" value="FAD/NAD-bd_sf"/>
</dbReference>
<evidence type="ECO:0000256" key="4">
    <source>
        <dbReference type="ARBA" id="ARBA00023002"/>
    </source>
</evidence>
<reference evidence="10 11" key="1">
    <citation type="submission" date="2018-06" db="EMBL/GenBank/DDBJ databases">
        <title>Genomic Encyclopedia of Type Strains, Phase IV (KMG-IV): sequencing the most valuable type-strain genomes for metagenomic binning, comparative biology and taxonomic classification.</title>
        <authorList>
            <person name="Goeker M."/>
        </authorList>
    </citation>
    <scope>NUCLEOTIDE SEQUENCE [LARGE SCALE GENOMIC DNA]</scope>
    <source>
        <strain evidence="10 11">DSM 18048</strain>
    </source>
</reference>
<evidence type="ECO:0000256" key="6">
    <source>
        <dbReference type="PIRSR" id="PIRSR000350-3"/>
    </source>
</evidence>
<feature type="domain" description="FAD/NAD(P)-binding" evidence="9">
    <location>
        <begin position="13"/>
        <end position="332"/>
    </location>
</feature>
<feature type="active site" description="Proton acceptor" evidence="5">
    <location>
        <position position="451"/>
    </location>
</feature>
<keyword evidence="2" id="KW-0285">Flavoprotein</keyword>
<keyword evidence="6" id="KW-0547">Nucleotide-binding</keyword>
<keyword evidence="4" id="KW-0560">Oxidoreductase</keyword>
<feature type="binding site" evidence="6">
    <location>
        <position position="319"/>
    </location>
    <ligand>
        <name>FAD</name>
        <dbReference type="ChEBI" id="CHEBI:57692"/>
    </ligand>
</feature>
<dbReference type="AlphaFoldDB" id="A0A318S2R4"/>
<evidence type="ECO:0000256" key="5">
    <source>
        <dbReference type="PIRSR" id="PIRSR000350-2"/>
    </source>
</evidence>
<evidence type="ECO:0000256" key="3">
    <source>
        <dbReference type="ARBA" id="ARBA00022827"/>
    </source>
</evidence>
<dbReference type="PIRSF" id="PIRSF000350">
    <property type="entry name" value="Mercury_reductase_MerA"/>
    <property type="match status" value="1"/>
</dbReference>
<feature type="binding site" evidence="6">
    <location>
        <position position="59"/>
    </location>
    <ligand>
        <name>FAD</name>
        <dbReference type="ChEBI" id="CHEBI:57692"/>
    </ligand>
</feature>
<dbReference type="SUPFAM" id="SSF51905">
    <property type="entry name" value="FAD/NAD(P)-binding domain"/>
    <property type="match status" value="1"/>
</dbReference>
<comment type="similarity">
    <text evidence="1">Belongs to the class-I pyridine nucleotide-disulfide oxidoreductase family.</text>
</comment>
<feature type="binding site" evidence="6">
    <location>
        <begin position="188"/>
        <end position="195"/>
    </location>
    <ligand>
        <name>NAD(+)</name>
        <dbReference type="ChEBI" id="CHEBI:57540"/>
    </ligand>
</feature>
<dbReference type="SUPFAM" id="SSF55424">
    <property type="entry name" value="FAD/NAD-linked reductases, dimerisation (C-terminal) domain"/>
    <property type="match status" value="1"/>
</dbReference>